<organism evidence="2 3">
    <name type="scientific">Lactarius akahatsu</name>
    <dbReference type="NCBI Taxonomy" id="416441"/>
    <lineage>
        <taxon>Eukaryota</taxon>
        <taxon>Fungi</taxon>
        <taxon>Dikarya</taxon>
        <taxon>Basidiomycota</taxon>
        <taxon>Agaricomycotina</taxon>
        <taxon>Agaricomycetes</taxon>
        <taxon>Russulales</taxon>
        <taxon>Russulaceae</taxon>
        <taxon>Lactarius</taxon>
    </lineage>
</organism>
<dbReference type="Proteomes" id="UP001201163">
    <property type="component" value="Unassembled WGS sequence"/>
</dbReference>
<accession>A0AAD4Q310</accession>
<evidence type="ECO:0000313" key="3">
    <source>
        <dbReference type="Proteomes" id="UP001201163"/>
    </source>
</evidence>
<comment type="caution">
    <text evidence="2">The sequence shown here is derived from an EMBL/GenBank/DDBJ whole genome shotgun (WGS) entry which is preliminary data.</text>
</comment>
<evidence type="ECO:0000313" key="2">
    <source>
        <dbReference type="EMBL" id="KAH8979867.1"/>
    </source>
</evidence>
<feature type="region of interest" description="Disordered" evidence="1">
    <location>
        <begin position="1"/>
        <end position="49"/>
    </location>
</feature>
<gene>
    <name evidence="2" type="ORF">EDB92DRAFT_1820769</name>
</gene>
<protein>
    <submittedName>
        <fullName evidence="2">Uncharacterized protein</fullName>
    </submittedName>
</protein>
<feature type="compositionally biased region" description="Pro residues" evidence="1">
    <location>
        <begin position="1"/>
        <end position="19"/>
    </location>
</feature>
<sequence>MPAAPPMLPPAVTMPPCQPRSPSYRSCASRGASPRPYHRPPPMPPPPPPILLVIAFEPIAPTRRPSRTHDESPHAYAPAYHGASVVGGQGILLPIGVGFPAATWSLLELLFGVISDPVPNLNETRRGSG</sequence>
<name>A0AAD4Q310_9AGAM</name>
<dbReference type="EMBL" id="JAKELL010000153">
    <property type="protein sequence ID" value="KAH8979867.1"/>
    <property type="molecule type" value="Genomic_DNA"/>
</dbReference>
<dbReference type="AlphaFoldDB" id="A0AAD4Q310"/>
<feature type="compositionally biased region" description="Pro residues" evidence="1">
    <location>
        <begin position="39"/>
        <end position="49"/>
    </location>
</feature>
<proteinExistence type="predicted"/>
<reference evidence="2" key="1">
    <citation type="submission" date="2022-01" db="EMBL/GenBank/DDBJ databases">
        <title>Comparative genomics reveals a dynamic genome evolution in the ectomycorrhizal milk-cap (Lactarius) mushrooms.</title>
        <authorList>
            <consortium name="DOE Joint Genome Institute"/>
            <person name="Lebreton A."/>
            <person name="Tang N."/>
            <person name="Kuo A."/>
            <person name="LaButti K."/>
            <person name="Drula E."/>
            <person name="Barry K."/>
            <person name="Clum A."/>
            <person name="Lipzen A."/>
            <person name="Mousain D."/>
            <person name="Ng V."/>
            <person name="Wang R."/>
            <person name="Wang X."/>
            <person name="Dai Y."/>
            <person name="Henrissat B."/>
            <person name="Grigoriev I.V."/>
            <person name="Guerin-Laguette A."/>
            <person name="Yu F."/>
            <person name="Martin F.M."/>
        </authorList>
    </citation>
    <scope>NUCLEOTIDE SEQUENCE</scope>
    <source>
        <strain evidence="2">QP</strain>
    </source>
</reference>
<evidence type="ECO:0000256" key="1">
    <source>
        <dbReference type="SAM" id="MobiDB-lite"/>
    </source>
</evidence>
<keyword evidence="3" id="KW-1185">Reference proteome</keyword>